<comment type="caution">
    <text evidence="2">The sequence shown here is derived from an EMBL/GenBank/DDBJ whole genome shotgun (WGS) entry which is preliminary data.</text>
</comment>
<evidence type="ECO:0000313" key="3">
    <source>
        <dbReference type="Proteomes" id="UP000019678"/>
    </source>
</evidence>
<keyword evidence="3" id="KW-1185">Reference proteome</keyword>
<feature type="region of interest" description="Disordered" evidence="1">
    <location>
        <begin position="19"/>
        <end position="65"/>
    </location>
</feature>
<dbReference type="EMBL" id="ASRX01000005">
    <property type="protein sequence ID" value="EYF08172.1"/>
    <property type="molecule type" value="Genomic_DNA"/>
</dbReference>
<evidence type="ECO:0000256" key="1">
    <source>
        <dbReference type="SAM" id="MobiDB-lite"/>
    </source>
</evidence>
<proteinExistence type="predicted"/>
<dbReference type="AlphaFoldDB" id="A0A017TGX0"/>
<organism evidence="2 3">
    <name type="scientific">Chondromyces apiculatus DSM 436</name>
    <dbReference type="NCBI Taxonomy" id="1192034"/>
    <lineage>
        <taxon>Bacteria</taxon>
        <taxon>Pseudomonadati</taxon>
        <taxon>Myxococcota</taxon>
        <taxon>Polyangia</taxon>
        <taxon>Polyangiales</taxon>
        <taxon>Polyangiaceae</taxon>
        <taxon>Chondromyces</taxon>
    </lineage>
</organism>
<accession>A0A017TGX0</accession>
<dbReference type="Proteomes" id="UP000019678">
    <property type="component" value="Unassembled WGS sequence"/>
</dbReference>
<reference evidence="2 3" key="1">
    <citation type="submission" date="2013-05" db="EMBL/GenBank/DDBJ databases">
        <title>Genome assembly of Chondromyces apiculatus DSM 436.</title>
        <authorList>
            <person name="Sharma G."/>
            <person name="Khatri I."/>
            <person name="Kaur C."/>
            <person name="Mayilraj S."/>
            <person name="Subramanian S."/>
        </authorList>
    </citation>
    <scope>NUCLEOTIDE SEQUENCE [LARGE SCALE GENOMIC DNA]</scope>
    <source>
        <strain evidence="2 3">DSM 436</strain>
    </source>
</reference>
<gene>
    <name evidence="2" type="ORF">CAP_5932</name>
</gene>
<sequence length="65" mass="6698">MGPGARGGADAARVGALTNWLRSGEISSSRPAPNRYSERTRDRGAQPGPSSAGAPRRPGIRGGLR</sequence>
<protein>
    <submittedName>
        <fullName evidence="2">Uncharacterized protein</fullName>
    </submittedName>
</protein>
<dbReference type="STRING" id="1192034.CAP_5932"/>
<evidence type="ECO:0000313" key="2">
    <source>
        <dbReference type="EMBL" id="EYF08172.1"/>
    </source>
</evidence>
<name>A0A017TGX0_9BACT</name>